<dbReference type="RefSeq" id="WP_147122950.1">
    <property type="nucleotide sequence ID" value="NZ_VOPY01000002.1"/>
</dbReference>
<dbReference type="SUPFAM" id="SSF53474">
    <property type="entry name" value="alpha/beta-Hydrolases"/>
    <property type="match status" value="1"/>
</dbReference>
<dbReference type="AlphaFoldDB" id="A0A5C6UAM2"/>
<keyword evidence="2" id="KW-1185">Reference proteome</keyword>
<proteinExistence type="predicted"/>
<name>A0A5C6UAM2_9SPHN</name>
<protein>
    <submittedName>
        <fullName evidence="1">DUF3089 domain-containing protein</fullName>
    </submittedName>
</protein>
<reference evidence="1 2" key="1">
    <citation type="submission" date="2019-08" db="EMBL/GenBank/DDBJ databases">
        <title>Sphingorhabdus soil sp. nov., isolated from arctic soil.</title>
        <authorList>
            <person name="Liu Y."/>
        </authorList>
    </citation>
    <scope>NUCLEOTIDE SEQUENCE [LARGE SCALE GENOMIC DNA]</scope>
    <source>
        <strain evidence="1 2">D-2Q-5-6</strain>
    </source>
</reference>
<evidence type="ECO:0000313" key="2">
    <source>
        <dbReference type="Proteomes" id="UP000321129"/>
    </source>
</evidence>
<dbReference type="InterPro" id="IPR021440">
    <property type="entry name" value="DUF3089"/>
</dbReference>
<comment type="caution">
    <text evidence="1">The sequence shown here is derived from an EMBL/GenBank/DDBJ whole genome shotgun (WGS) entry which is preliminary data.</text>
</comment>
<dbReference type="InterPro" id="IPR029058">
    <property type="entry name" value="AB_hydrolase_fold"/>
</dbReference>
<dbReference type="Gene3D" id="3.40.50.1820">
    <property type="entry name" value="alpha/beta hydrolase"/>
    <property type="match status" value="1"/>
</dbReference>
<gene>
    <name evidence="1" type="ORF">FSZ31_08610</name>
</gene>
<dbReference type="OrthoDB" id="9794645at2"/>
<accession>A0A5C6UAM2</accession>
<dbReference type="Pfam" id="PF11288">
    <property type="entry name" value="DUF3089"/>
    <property type="match status" value="1"/>
</dbReference>
<organism evidence="1 2">
    <name type="scientific">Flavisphingopyxis soli</name>
    <dbReference type="NCBI Taxonomy" id="2601267"/>
    <lineage>
        <taxon>Bacteria</taxon>
        <taxon>Pseudomonadati</taxon>
        <taxon>Pseudomonadota</taxon>
        <taxon>Alphaproteobacteria</taxon>
        <taxon>Sphingomonadales</taxon>
        <taxon>Sphingopyxidaceae</taxon>
        <taxon>Flavisphingopyxis</taxon>
    </lineage>
</organism>
<evidence type="ECO:0000313" key="1">
    <source>
        <dbReference type="EMBL" id="TXC68996.1"/>
    </source>
</evidence>
<dbReference type="EMBL" id="VOPY01000002">
    <property type="protein sequence ID" value="TXC68996.1"/>
    <property type="molecule type" value="Genomic_DNA"/>
</dbReference>
<sequence length="370" mass="40038">MARKFLYLVAILIVLVLAAAFAYRVFPEYFMRQAFVPSAAFAEQRPVPANAYANPDMWFVHPASSDDPASWTPKDFAKDDGPKGDAAIFFVHPTSYLDRAHWNAPLDDAQANNRARLFIRGEASVFNHAGQIWAPRYRQATLGAFLTDDATAQKALDAAYRDVAAAFDAFVAANPTGPIILAGHSQGSLHLTRLLREKVAGTPLAKRIVAAYVIGWPVSVDHDLAAMGLPACTTPDATGCIVSWQSFAEPADPSLMLTAYDRTTGFDGRPRKGSRMLCSNPLTGTPDSAADAARNLGTVIPSEDFSDGTLVVGSVPARCDDKNGLLLIGDPPEVGSYVLPGNNYHVFDYSLFWANTRADVARRLAAFETR</sequence>
<dbReference type="Proteomes" id="UP000321129">
    <property type="component" value="Unassembled WGS sequence"/>
</dbReference>